<evidence type="ECO:0000256" key="1">
    <source>
        <dbReference type="ARBA" id="ARBA00022490"/>
    </source>
</evidence>
<dbReference type="InterPro" id="IPR013482">
    <property type="entry name" value="Molybde_CF_guanTrfase"/>
</dbReference>
<feature type="binding site" evidence="8">
    <location>
        <begin position="12"/>
        <end position="14"/>
    </location>
    <ligand>
        <name>GTP</name>
        <dbReference type="ChEBI" id="CHEBI:37565"/>
    </ligand>
</feature>
<comment type="cofactor">
    <cofactor evidence="8">
        <name>Mg(2+)</name>
        <dbReference type="ChEBI" id="CHEBI:18420"/>
    </cofactor>
</comment>
<feature type="binding site" evidence="8">
    <location>
        <position position="101"/>
    </location>
    <ligand>
        <name>GTP</name>
        <dbReference type="ChEBI" id="CHEBI:37565"/>
    </ligand>
</feature>
<evidence type="ECO:0000259" key="9">
    <source>
        <dbReference type="Pfam" id="PF12804"/>
    </source>
</evidence>
<feature type="binding site" evidence="8">
    <location>
        <position position="25"/>
    </location>
    <ligand>
        <name>GTP</name>
        <dbReference type="ChEBI" id="CHEBI:37565"/>
    </ligand>
</feature>
<keyword evidence="4 8" id="KW-0547">Nucleotide-binding</keyword>
<dbReference type="EC" id="2.7.7.77" evidence="8"/>
<dbReference type="Proteomes" id="UP000663570">
    <property type="component" value="Chromosome"/>
</dbReference>
<keyword evidence="1 8" id="KW-0963">Cytoplasm</keyword>
<proteinExistence type="inferred from homology"/>
<evidence type="ECO:0000256" key="2">
    <source>
        <dbReference type="ARBA" id="ARBA00022679"/>
    </source>
</evidence>
<evidence type="ECO:0000256" key="5">
    <source>
        <dbReference type="ARBA" id="ARBA00022842"/>
    </source>
</evidence>
<dbReference type="EMBL" id="CP071060">
    <property type="protein sequence ID" value="QSI78887.1"/>
    <property type="molecule type" value="Genomic_DNA"/>
</dbReference>
<dbReference type="InterPro" id="IPR025877">
    <property type="entry name" value="MobA-like_NTP_Trfase"/>
</dbReference>
<evidence type="ECO:0000256" key="8">
    <source>
        <dbReference type="HAMAP-Rule" id="MF_00316"/>
    </source>
</evidence>
<feature type="binding site" evidence="8">
    <location>
        <position position="71"/>
    </location>
    <ligand>
        <name>GTP</name>
        <dbReference type="ChEBI" id="CHEBI:37565"/>
    </ligand>
</feature>
<comment type="subunit">
    <text evidence="8">Monomer.</text>
</comment>
<evidence type="ECO:0000313" key="10">
    <source>
        <dbReference type="EMBL" id="QSI78887.1"/>
    </source>
</evidence>
<comment type="domain">
    <text evidence="8">The N-terminal domain determines nucleotide recognition and specific binding, while the C-terminal domain determines the specific binding to the target protein.</text>
</comment>
<keyword evidence="5 8" id="KW-0460">Magnesium</keyword>
<dbReference type="RefSeq" id="WP_206256226.1">
    <property type="nucleotide sequence ID" value="NZ_CP071060.1"/>
</dbReference>
<gene>
    <name evidence="8 10" type="primary">mobA</name>
    <name evidence="10" type="ORF">JY500_09855</name>
</gene>
<feature type="domain" description="MobA-like NTP transferase" evidence="9">
    <location>
        <begin position="9"/>
        <end position="162"/>
    </location>
</feature>
<comment type="function">
    <text evidence="8">Transfers a GMP moiety from GTP to Mo-molybdopterin (Mo-MPT) cofactor (Moco or molybdenum cofactor) to form Mo-molybdopterin guanine dinucleotide (Mo-MGD) cofactor.</text>
</comment>
<reference evidence="10 11" key="1">
    <citation type="submission" date="2021-02" db="EMBL/GenBank/DDBJ databases">
        <title>Niveibacterium changnyeongensis HC41.</title>
        <authorList>
            <person name="Kang M."/>
        </authorList>
    </citation>
    <scope>NUCLEOTIDE SEQUENCE [LARGE SCALE GENOMIC DNA]</scope>
    <source>
        <strain evidence="10 11">HC41</strain>
    </source>
</reference>
<name>A0ABX7MFQ3_9RHOO</name>
<organism evidence="10 11">
    <name type="scientific">Niveibacterium microcysteis</name>
    <dbReference type="NCBI Taxonomy" id="2811415"/>
    <lineage>
        <taxon>Bacteria</taxon>
        <taxon>Pseudomonadati</taxon>
        <taxon>Pseudomonadota</taxon>
        <taxon>Betaproteobacteria</taxon>
        <taxon>Rhodocyclales</taxon>
        <taxon>Rhodocyclaceae</taxon>
        <taxon>Niveibacterium</taxon>
    </lineage>
</organism>
<dbReference type="HAMAP" id="MF_00316">
    <property type="entry name" value="MobA"/>
    <property type="match status" value="1"/>
</dbReference>
<dbReference type="GO" id="GO:0061603">
    <property type="term" value="F:molybdenum cofactor guanylyltransferase activity"/>
    <property type="evidence" value="ECO:0007669"/>
    <property type="project" value="UniProtKB-EC"/>
</dbReference>
<keyword evidence="11" id="KW-1185">Reference proteome</keyword>
<dbReference type="InterPro" id="IPR029044">
    <property type="entry name" value="Nucleotide-diphossugar_trans"/>
</dbReference>
<keyword evidence="2 8" id="KW-0808">Transferase</keyword>
<dbReference type="NCBIfam" id="TIGR02665">
    <property type="entry name" value="molyb_mobA"/>
    <property type="match status" value="1"/>
</dbReference>
<dbReference type="Gene3D" id="3.90.550.10">
    <property type="entry name" value="Spore Coat Polysaccharide Biosynthesis Protein SpsA, Chain A"/>
    <property type="match status" value="1"/>
</dbReference>
<dbReference type="Pfam" id="PF12804">
    <property type="entry name" value="NTP_transf_3"/>
    <property type="match status" value="1"/>
</dbReference>
<comment type="caution">
    <text evidence="8">Lacks conserved residue(s) required for the propagation of feature annotation.</text>
</comment>
<evidence type="ECO:0000256" key="4">
    <source>
        <dbReference type="ARBA" id="ARBA00022741"/>
    </source>
</evidence>
<feature type="binding site" evidence="8">
    <location>
        <position position="101"/>
    </location>
    <ligand>
        <name>Mg(2+)</name>
        <dbReference type="ChEBI" id="CHEBI:18420"/>
    </ligand>
</feature>
<keyword evidence="3 8" id="KW-0479">Metal-binding</keyword>
<keyword evidence="7 8" id="KW-0501">Molybdenum cofactor biosynthesis</keyword>
<comment type="catalytic activity">
    <reaction evidence="8">
        <text>Mo-molybdopterin + GTP + H(+) = Mo-molybdopterin guanine dinucleotide + diphosphate</text>
        <dbReference type="Rhea" id="RHEA:34243"/>
        <dbReference type="ChEBI" id="CHEBI:15378"/>
        <dbReference type="ChEBI" id="CHEBI:33019"/>
        <dbReference type="ChEBI" id="CHEBI:37565"/>
        <dbReference type="ChEBI" id="CHEBI:71302"/>
        <dbReference type="ChEBI" id="CHEBI:71310"/>
        <dbReference type="EC" id="2.7.7.77"/>
    </reaction>
</comment>
<evidence type="ECO:0000313" key="11">
    <source>
        <dbReference type="Proteomes" id="UP000663570"/>
    </source>
</evidence>
<evidence type="ECO:0000256" key="6">
    <source>
        <dbReference type="ARBA" id="ARBA00023134"/>
    </source>
</evidence>
<sequence>MTAAQPTSGLILAGGAGQRMGGADKGWIHHQGRPLVELVFERVAPQVDQMLISANRNLARYAAFGVPVLEDSDADFCGPLAGIEAGLHNAAAGWLLCVPCDSPALPRDLAQRLHAGVAGGKAAVVTLAGRWQPVFCLLHTSLADSLSAYLARGDRKVANWLASVDARTVDFSDQATAFANLNSPEMLSP</sequence>
<comment type="subcellular location">
    <subcellularLocation>
        <location evidence="8">Cytoplasm</location>
    </subcellularLocation>
</comment>
<dbReference type="PANTHER" id="PTHR19136:SF81">
    <property type="entry name" value="MOLYBDENUM COFACTOR GUANYLYLTRANSFERASE"/>
    <property type="match status" value="1"/>
</dbReference>
<dbReference type="CDD" id="cd02503">
    <property type="entry name" value="MobA"/>
    <property type="match status" value="1"/>
</dbReference>
<dbReference type="PANTHER" id="PTHR19136">
    <property type="entry name" value="MOLYBDENUM COFACTOR GUANYLYLTRANSFERASE"/>
    <property type="match status" value="1"/>
</dbReference>
<comment type="similarity">
    <text evidence="8">Belongs to the MobA family.</text>
</comment>
<keyword evidence="10" id="KW-0548">Nucleotidyltransferase</keyword>
<keyword evidence="6 8" id="KW-0342">GTP-binding</keyword>
<evidence type="ECO:0000256" key="3">
    <source>
        <dbReference type="ARBA" id="ARBA00022723"/>
    </source>
</evidence>
<accession>A0ABX7MFQ3</accession>
<protein>
    <recommendedName>
        <fullName evidence="8">Molybdenum cofactor guanylyltransferase</fullName>
        <shortName evidence="8">MoCo guanylyltransferase</shortName>
        <ecNumber evidence="8">2.7.7.77</ecNumber>
    </recommendedName>
    <alternativeName>
        <fullName evidence="8">GTP:molybdopterin guanylyltransferase</fullName>
    </alternativeName>
    <alternativeName>
        <fullName evidence="8">Mo-MPT guanylyltransferase</fullName>
    </alternativeName>
    <alternativeName>
        <fullName evidence="8">Molybdopterin guanylyltransferase</fullName>
    </alternativeName>
    <alternativeName>
        <fullName evidence="8">Molybdopterin-guanine dinucleotide synthase</fullName>
        <shortName evidence="8">MGD synthase</shortName>
    </alternativeName>
</protein>
<dbReference type="SUPFAM" id="SSF53448">
    <property type="entry name" value="Nucleotide-diphospho-sugar transferases"/>
    <property type="match status" value="1"/>
</dbReference>
<evidence type="ECO:0000256" key="7">
    <source>
        <dbReference type="ARBA" id="ARBA00023150"/>
    </source>
</evidence>